<dbReference type="Gramene" id="Os12t0104733-00">
    <property type="protein sequence ID" value="Os12t0104733-00"/>
    <property type="gene ID" value="Os12g0104733"/>
</dbReference>
<evidence type="ECO:0000313" key="2">
    <source>
        <dbReference type="Proteomes" id="UP000059680"/>
    </source>
</evidence>
<name>A0A0P0Y604_ORYSJ</name>
<evidence type="ECO:0000313" key="1">
    <source>
        <dbReference type="EMBL" id="BAT15479.1"/>
    </source>
</evidence>
<reference evidence="1 2" key="3">
    <citation type="journal article" date="2013" name="Rice">
        <title>Improvement of the Oryza sativa Nipponbare reference genome using next generation sequence and optical map data.</title>
        <authorList>
            <person name="Kawahara Y."/>
            <person name="de la Bastide M."/>
            <person name="Hamilton J.P."/>
            <person name="Kanamori H."/>
            <person name="McCombie W.R."/>
            <person name="Ouyang S."/>
            <person name="Schwartz D.C."/>
            <person name="Tanaka T."/>
            <person name="Wu J."/>
            <person name="Zhou S."/>
            <person name="Childs K.L."/>
            <person name="Davidson R.M."/>
            <person name="Lin H."/>
            <person name="Quesada-Ocampo L."/>
            <person name="Vaillancourt B."/>
            <person name="Sakai H."/>
            <person name="Lee S.S."/>
            <person name="Kim J."/>
            <person name="Numa H."/>
            <person name="Itoh T."/>
            <person name="Buell C.R."/>
            <person name="Matsumoto T."/>
        </authorList>
    </citation>
    <scope>NUCLEOTIDE SEQUENCE [LARGE SCALE GENOMIC DNA]</scope>
    <source>
        <strain evidence="2">cv. Nipponbare</strain>
    </source>
</reference>
<accession>A0A0P0Y604</accession>
<proteinExistence type="predicted"/>
<gene>
    <name evidence="1" type="ordered locus">Os12g0104733</name>
    <name evidence="1" type="ORF">OSNPB_120104733</name>
</gene>
<dbReference type="Proteomes" id="UP000059680">
    <property type="component" value="Chromosome 12"/>
</dbReference>
<reference evidence="1 2" key="2">
    <citation type="journal article" date="2013" name="Plant Cell Physiol.">
        <title>Rice Annotation Project Database (RAP-DB): an integrative and interactive database for rice genomics.</title>
        <authorList>
            <person name="Sakai H."/>
            <person name="Lee S.S."/>
            <person name="Tanaka T."/>
            <person name="Numa H."/>
            <person name="Kim J."/>
            <person name="Kawahara Y."/>
            <person name="Wakimoto H."/>
            <person name="Yang C.C."/>
            <person name="Iwamoto M."/>
            <person name="Abe T."/>
            <person name="Yamada Y."/>
            <person name="Muto A."/>
            <person name="Inokuchi H."/>
            <person name="Ikemura T."/>
            <person name="Matsumoto T."/>
            <person name="Sasaki T."/>
            <person name="Itoh T."/>
        </authorList>
    </citation>
    <scope>NUCLEOTIDE SEQUENCE [LARGE SCALE GENOMIC DNA]</scope>
    <source>
        <strain evidence="2">cv. Nipponbare</strain>
    </source>
</reference>
<reference evidence="2" key="1">
    <citation type="journal article" date="2005" name="Nature">
        <title>The map-based sequence of the rice genome.</title>
        <authorList>
            <consortium name="International rice genome sequencing project (IRGSP)"/>
            <person name="Matsumoto T."/>
            <person name="Wu J."/>
            <person name="Kanamori H."/>
            <person name="Katayose Y."/>
            <person name="Fujisawa M."/>
            <person name="Namiki N."/>
            <person name="Mizuno H."/>
            <person name="Yamamoto K."/>
            <person name="Antonio B.A."/>
            <person name="Baba T."/>
            <person name="Sakata K."/>
            <person name="Nagamura Y."/>
            <person name="Aoki H."/>
            <person name="Arikawa K."/>
            <person name="Arita K."/>
            <person name="Bito T."/>
            <person name="Chiden Y."/>
            <person name="Fujitsuka N."/>
            <person name="Fukunaka R."/>
            <person name="Hamada M."/>
            <person name="Harada C."/>
            <person name="Hayashi A."/>
            <person name="Hijishita S."/>
            <person name="Honda M."/>
            <person name="Hosokawa S."/>
            <person name="Ichikawa Y."/>
            <person name="Idonuma A."/>
            <person name="Iijima M."/>
            <person name="Ikeda M."/>
            <person name="Ikeno M."/>
            <person name="Ito K."/>
            <person name="Ito S."/>
            <person name="Ito T."/>
            <person name="Ito Y."/>
            <person name="Ito Y."/>
            <person name="Iwabuchi A."/>
            <person name="Kamiya K."/>
            <person name="Karasawa W."/>
            <person name="Kurita K."/>
            <person name="Katagiri S."/>
            <person name="Kikuta A."/>
            <person name="Kobayashi H."/>
            <person name="Kobayashi N."/>
            <person name="Machita K."/>
            <person name="Maehara T."/>
            <person name="Masukawa M."/>
            <person name="Mizubayashi T."/>
            <person name="Mukai Y."/>
            <person name="Nagasaki H."/>
            <person name="Nagata Y."/>
            <person name="Naito S."/>
            <person name="Nakashima M."/>
            <person name="Nakama Y."/>
            <person name="Nakamichi Y."/>
            <person name="Nakamura M."/>
            <person name="Meguro A."/>
            <person name="Negishi M."/>
            <person name="Ohta I."/>
            <person name="Ohta T."/>
            <person name="Okamoto M."/>
            <person name="Ono N."/>
            <person name="Saji S."/>
            <person name="Sakaguchi M."/>
            <person name="Sakai K."/>
            <person name="Shibata M."/>
            <person name="Shimokawa T."/>
            <person name="Song J."/>
            <person name="Takazaki Y."/>
            <person name="Terasawa K."/>
            <person name="Tsugane M."/>
            <person name="Tsuji K."/>
            <person name="Ueda S."/>
            <person name="Waki K."/>
            <person name="Yamagata H."/>
            <person name="Yamamoto M."/>
            <person name="Yamamoto S."/>
            <person name="Yamane H."/>
            <person name="Yoshiki S."/>
            <person name="Yoshihara R."/>
            <person name="Yukawa K."/>
            <person name="Zhong H."/>
            <person name="Yano M."/>
            <person name="Yuan Q."/>
            <person name="Ouyang S."/>
            <person name="Liu J."/>
            <person name="Jones K.M."/>
            <person name="Gansberger K."/>
            <person name="Moffat K."/>
            <person name="Hill J."/>
            <person name="Bera J."/>
            <person name="Fadrosh D."/>
            <person name="Jin S."/>
            <person name="Johri S."/>
            <person name="Kim M."/>
            <person name="Overton L."/>
            <person name="Reardon M."/>
            <person name="Tsitrin T."/>
            <person name="Vuong H."/>
            <person name="Weaver B."/>
            <person name="Ciecko A."/>
            <person name="Tallon L."/>
            <person name="Jackson J."/>
            <person name="Pai G."/>
            <person name="Aken S.V."/>
            <person name="Utterback T."/>
            <person name="Reidmuller S."/>
            <person name="Feldblyum T."/>
            <person name="Hsiao J."/>
            <person name="Zismann V."/>
            <person name="Iobst S."/>
            <person name="de Vazeille A.R."/>
            <person name="Buell C.R."/>
            <person name="Ying K."/>
            <person name="Li Y."/>
            <person name="Lu T."/>
            <person name="Huang Y."/>
            <person name="Zhao Q."/>
            <person name="Feng Q."/>
            <person name="Zhang L."/>
            <person name="Zhu J."/>
            <person name="Weng Q."/>
            <person name="Mu J."/>
            <person name="Lu Y."/>
            <person name="Fan D."/>
            <person name="Liu Y."/>
            <person name="Guan J."/>
            <person name="Zhang Y."/>
            <person name="Yu S."/>
            <person name="Liu X."/>
            <person name="Zhang Y."/>
            <person name="Hong G."/>
            <person name="Han B."/>
            <person name="Choisne N."/>
            <person name="Demange N."/>
            <person name="Orjeda G."/>
            <person name="Samain S."/>
            <person name="Cattolico L."/>
            <person name="Pelletier E."/>
            <person name="Couloux A."/>
            <person name="Segurens B."/>
            <person name="Wincker P."/>
            <person name="D'Hont A."/>
            <person name="Scarpelli C."/>
            <person name="Weissenbach J."/>
            <person name="Salanoubat M."/>
            <person name="Quetier F."/>
            <person name="Yu Y."/>
            <person name="Kim H.R."/>
            <person name="Rambo T."/>
            <person name="Currie J."/>
            <person name="Collura K."/>
            <person name="Luo M."/>
            <person name="Yang T."/>
            <person name="Ammiraju J.S.S."/>
            <person name="Engler F."/>
            <person name="Soderlund C."/>
            <person name="Wing R.A."/>
            <person name="Palmer L.E."/>
            <person name="de la Bastide M."/>
            <person name="Spiegel L."/>
            <person name="Nascimento L."/>
            <person name="Zutavern T."/>
            <person name="O'Shaughnessy A."/>
            <person name="Dike S."/>
            <person name="Dedhia N."/>
            <person name="Preston R."/>
            <person name="Balija V."/>
            <person name="McCombie W.R."/>
            <person name="Chow T."/>
            <person name="Chen H."/>
            <person name="Chung M."/>
            <person name="Chen C."/>
            <person name="Shaw J."/>
            <person name="Wu H."/>
            <person name="Hsiao K."/>
            <person name="Chao Y."/>
            <person name="Chu M."/>
            <person name="Cheng C."/>
            <person name="Hour A."/>
            <person name="Lee P."/>
            <person name="Lin S."/>
            <person name="Lin Y."/>
            <person name="Liou J."/>
            <person name="Liu S."/>
            <person name="Hsing Y."/>
            <person name="Raghuvanshi S."/>
            <person name="Mohanty A."/>
            <person name="Bharti A.K."/>
            <person name="Gaur A."/>
            <person name="Gupta V."/>
            <person name="Kumar D."/>
            <person name="Ravi V."/>
            <person name="Vij S."/>
            <person name="Kapur A."/>
            <person name="Khurana P."/>
            <person name="Khurana P."/>
            <person name="Khurana J.P."/>
            <person name="Tyagi A.K."/>
            <person name="Gaikwad K."/>
            <person name="Singh A."/>
            <person name="Dalal V."/>
            <person name="Srivastava S."/>
            <person name="Dixit A."/>
            <person name="Pal A.K."/>
            <person name="Ghazi I.A."/>
            <person name="Yadav M."/>
            <person name="Pandit A."/>
            <person name="Bhargava A."/>
            <person name="Sureshbabu K."/>
            <person name="Batra K."/>
            <person name="Sharma T.R."/>
            <person name="Mohapatra T."/>
            <person name="Singh N.K."/>
            <person name="Messing J."/>
            <person name="Nelson A.B."/>
            <person name="Fuks G."/>
            <person name="Kavchok S."/>
            <person name="Keizer G."/>
            <person name="Linton E."/>
            <person name="Llaca V."/>
            <person name="Song R."/>
            <person name="Tanyolac B."/>
            <person name="Young S."/>
            <person name="Ho-Il K."/>
            <person name="Hahn J.H."/>
            <person name="Sangsakoo G."/>
            <person name="Vanavichit A."/>
            <person name="de Mattos Luiz.A.T."/>
            <person name="Zimmer P.D."/>
            <person name="Malone G."/>
            <person name="Dellagostin O."/>
            <person name="de Oliveira A.C."/>
            <person name="Bevan M."/>
            <person name="Bancroft I."/>
            <person name="Minx P."/>
            <person name="Cordum H."/>
            <person name="Wilson R."/>
            <person name="Cheng Z."/>
            <person name="Jin W."/>
            <person name="Jiang J."/>
            <person name="Leong S.A."/>
            <person name="Iwama H."/>
            <person name="Gojobori T."/>
            <person name="Itoh T."/>
            <person name="Niimura Y."/>
            <person name="Fujii Y."/>
            <person name="Habara T."/>
            <person name="Sakai H."/>
            <person name="Sato Y."/>
            <person name="Wilson G."/>
            <person name="Kumar K."/>
            <person name="McCouch S."/>
            <person name="Juretic N."/>
            <person name="Hoen D."/>
            <person name="Wright S."/>
            <person name="Bruskiewich R."/>
            <person name="Bureau T."/>
            <person name="Miyao A."/>
            <person name="Hirochika H."/>
            <person name="Nishikawa T."/>
            <person name="Kadowaki K."/>
            <person name="Sugiura M."/>
            <person name="Burr B."/>
            <person name="Sasaki T."/>
        </authorList>
    </citation>
    <scope>NUCLEOTIDE SEQUENCE [LARGE SCALE GENOMIC DNA]</scope>
    <source>
        <strain evidence="2">cv. Nipponbare</strain>
    </source>
</reference>
<organism evidence="1 2">
    <name type="scientific">Oryza sativa subsp. japonica</name>
    <name type="common">Rice</name>
    <dbReference type="NCBI Taxonomy" id="39947"/>
    <lineage>
        <taxon>Eukaryota</taxon>
        <taxon>Viridiplantae</taxon>
        <taxon>Streptophyta</taxon>
        <taxon>Embryophyta</taxon>
        <taxon>Tracheophyta</taxon>
        <taxon>Spermatophyta</taxon>
        <taxon>Magnoliopsida</taxon>
        <taxon>Liliopsida</taxon>
        <taxon>Poales</taxon>
        <taxon>Poaceae</taxon>
        <taxon>BOP clade</taxon>
        <taxon>Oryzoideae</taxon>
        <taxon>Oryzeae</taxon>
        <taxon>Oryzinae</taxon>
        <taxon>Oryza</taxon>
        <taxon>Oryza sativa</taxon>
    </lineage>
</organism>
<dbReference type="InParanoid" id="A0A0P0Y604"/>
<keyword evidence="2" id="KW-1185">Reference proteome</keyword>
<dbReference type="PaxDb" id="39947-A0A0P0Y604"/>
<protein>
    <submittedName>
        <fullName evidence="1">Os12g0104733 protein</fullName>
    </submittedName>
</protein>
<sequence>MRVLGFMRAESAVMGLRRGCAGMAMSTMTTLFCGEVSRTQMYFSDSMVTWVKVTNWGAIPRLDTVSASRMAMGALAAAMARDGWR</sequence>
<dbReference type="EMBL" id="AP014968">
    <property type="protein sequence ID" value="BAT15479.1"/>
    <property type="molecule type" value="Genomic_DNA"/>
</dbReference>
<dbReference type="AlphaFoldDB" id="A0A0P0Y604"/>